<dbReference type="KEGG" id="vas:GT360_05280"/>
<protein>
    <submittedName>
        <fullName evidence="2">Chromosome partitioning protein ParA</fullName>
    </submittedName>
</protein>
<evidence type="ECO:0000313" key="2">
    <source>
        <dbReference type="EMBL" id="QIA62963.1"/>
    </source>
</evidence>
<evidence type="ECO:0000256" key="1">
    <source>
        <dbReference type="SAM" id="MobiDB-lite"/>
    </source>
</evidence>
<organism evidence="2 3">
    <name type="scientific">Vibrio astriarenae</name>
    <dbReference type="NCBI Taxonomy" id="1481923"/>
    <lineage>
        <taxon>Bacteria</taxon>
        <taxon>Pseudomonadati</taxon>
        <taxon>Pseudomonadota</taxon>
        <taxon>Gammaproteobacteria</taxon>
        <taxon>Vibrionales</taxon>
        <taxon>Vibrionaceae</taxon>
        <taxon>Vibrio</taxon>
    </lineage>
</organism>
<dbReference type="Proteomes" id="UP000464262">
    <property type="component" value="Chromosome 1"/>
</dbReference>
<reference evidence="2 3" key="1">
    <citation type="submission" date="2020-01" db="EMBL/GenBank/DDBJ databases">
        <title>Whole genome and functional gene identification of agarase of Vibrio HN897.</title>
        <authorList>
            <person name="Liu Y."/>
            <person name="Zhao Z."/>
        </authorList>
    </citation>
    <scope>NUCLEOTIDE SEQUENCE [LARGE SCALE GENOMIC DNA]</scope>
    <source>
        <strain evidence="2 3">HN897</strain>
    </source>
</reference>
<gene>
    <name evidence="2" type="ORF">GT360_05280</name>
</gene>
<dbReference type="EMBL" id="CP047475">
    <property type="protein sequence ID" value="QIA62963.1"/>
    <property type="molecule type" value="Genomic_DNA"/>
</dbReference>
<proteinExistence type="predicted"/>
<feature type="region of interest" description="Disordered" evidence="1">
    <location>
        <begin position="1"/>
        <end position="42"/>
    </location>
</feature>
<dbReference type="AlphaFoldDB" id="A0A7Z2T2I5"/>
<keyword evidence="3" id="KW-1185">Reference proteome</keyword>
<sequence>MVSIGGLPPSSIPNNRRIDKAKNNKQVQKSQGKTAVGQPTKVANAVSHSIRDINESDLHRARVQYDLPEGRGRKAMEEYMNVMNQARRDELSQMLGVDVYI</sequence>
<accession>A0A7Z2T2I5</accession>
<dbReference type="RefSeq" id="WP_164647857.1">
    <property type="nucleotide sequence ID" value="NZ_CP047475.1"/>
</dbReference>
<feature type="compositionally biased region" description="Polar residues" evidence="1">
    <location>
        <begin position="24"/>
        <end position="33"/>
    </location>
</feature>
<name>A0A7Z2T2I5_9VIBR</name>
<evidence type="ECO:0000313" key="3">
    <source>
        <dbReference type="Proteomes" id="UP000464262"/>
    </source>
</evidence>